<accession>A0A8J6IZJ4</accession>
<name>A0A8J6IZJ4_9FIRM</name>
<evidence type="ECO:0000256" key="1">
    <source>
        <dbReference type="SAM" id="MobiDB-lite"/>
    </source>
</evidence>
<reference evidence="2" key="1">
    <citation type="submission" date="2020-08" db="EMBL/GenBank/DDBJ databases">
        <title>Genome public.</title>
        <authorList>
            <person name="Liu C."/>
            <person name="Sun Q."/>
        </authorList>
    </citation>
    <scope>NUCLEOTIDE SEQUENCE</scope>
    <source>
        <strain evidence="2">BX5</strain>
    </source>
</reference>
<evidence type="ECO:0000313" key="2">
    <source>
        <dbReference type="EMBL" id="MBC5717593.1"/>
    </source>
</evidence>
<dbReference type="EMBL" id="JACOPN010000006">
    <property type="protein sequence ID" value="MBC5717593.1"/>
    <property type="molecule type" value="Genomic_DNA"/>
</dbReference>
<dbReference type="RefSeq" id="WP_186878805.1">
    <property type="nucleotide sequence ID" value="NZ_JACOPN010000006.1"/>
</dbReference>
<proteinExistence type="predicted"/>
<keyword evidence="3" id="KW-1185">Reference proteome</keyword>
<dbReference type="AlphaFoldDB" id="A0A8J6IZJ4"/>
<dbReference type="Proteomes" id="UP000602260">
    <property type="component" value="Unassembled WGS sequence"/>
</dbReference>
<gene>
    <name evidence="2" type="ORF">H8S55_09705</name>
</gene>
<protein>
    <submittedName>
        <fullName evidence="2">Uncharacterized protein</fullName>
    </submittedName>
</protein>
<comment type="caution">
    <text evidence="2">The sequence shown here is derived from an EMBL/GenBank/DDBJ whole genome shotgun (WGS) entry which is preliminary data.</text>
</comment>
<feature type="compositionally biased region" description="Polar residues" evidence="1">
    <location>
        <begin position="11"/>
        <end position="25"/>
    </location>
</feature>
<sequence>MKQEDVRRHAQNLTESLKLNPTTQTGDSEVEAAVCKIIEAILPRLEGGQDKEQLLQNLGQLTEWIDKMPQSLHPEGRWSRDEFNAVLSGPVEQQDEKFDDYMDAFYEEYQGTDDQKINEFYDHLFQNERQVSEVNWISLWDSVHTSYENWLESEKLEDDWIRAERAEQPDNQQLGQFADWVSNLPQSLHPKDRWSRDEFHAVLAGPVEQHDAKFDDYMNEFYEEYKDTDDQKINEFYDRLFQNERQISDVNWISLWESVRTSYENWLESEKLEDDWIRAERAANAASKS</sequence>
<organism evidence="2 3">
    <name type="scientific">Flintibacter faecis</name>
    <dbReference type="NCBI Taxonomy" id="2763047"/>
    <lineage>
        <taxon>Bacteria</taxon>
        <taxon>Bacillati</taxon>
        <taxon>Bacillota</taxon>
        <taxon>Clostridia</taxon>
        <taxon>Eubacteriales</taxon>
        <taxon>Flintibacter</taxon>
    </lineage>
</organism>
<feature type="region of interest" description="Disordered" evidence="1">
    <location>
        <begin position="1"/>
        <end position="25"/>
    </location>
</feature>
<evidence type="ECO:0000313" key="3">
    <source>
        <dbReference type="Proteomes" id="UP000602260"/>
    </source>
</evidence>